<reference evidence="5" key="1">
    <citation type="journal article" date="2019" name="Int. J. Syst. Evol. Microbiol.">
        <title>The Global Catalogue of Microorganisms (GCM) 10K type strain sequencing project: providing services to taxonomists for standard genome sequencing and annotation.</title>
        <authorList>
            <consortium name="The Broad Institute Genomics Platform"/>
            <consortium name="The Broad Institute Genome Sequencing Center for Infectious Disease"/>
            <person name="Wu L."/>
            <person name="Ma J."/>
        </authorList>
    </citation>
    <scope>NUCLEOTIDE SEQUENCE [LARGE SCALE GENOMIC DNA]</scope>
    <source>
        <strain evidence="5">CGMCC 4.6997</strain>
    </source>
</reference>
<dbReference type="PRINTS" id="PR00080">
    <property type="entry name" value="SDRFAMILY"/>
</dbReference>
<organism evidence="4 5">
    <name type="scientific">Lysinimonas soli</name>
    <dbReference type="NCBI Taxonomy" id="1074233"/>
    <lineage>
        <taxon>Bacteria</taxon>
        <taxon>Bacillati</taxon>
        <taxon>Actinomycetota</taxon>
        <taxon>Actinomycetes</taxon>
        <taxon>Micrococcales</taxon>
        <taxon>Microbacteriaceae</taxon>
        <taxon>Lysinimonas</taxon>
    </lineage>
</organism>
<keyword evidence="5" id="KW-1185">Reference proteome</keyword>
<dbReference type="PANTHER" id="PTHR42760:SF133">
    <property type="entry name" value="3-OXOACYL-[ACYL-CARRIER-PROTEIN] REDUCTASE"/>
    <property type="match status" value="1"/>
</dbReference>
<dbReference type="PRINTS" id="PR00081">
    <property type="entry name" value="GDHRDH"/>
</dbReference>
<sequence>MTGPKRVAVVTGGASGIGRATAERLLAGGYDVAVLDVSAQALAQAWDANADVITVPVDVTNRDAVEAAVATVVDRLGTPTALVNSAGIYRPAQALEITDADFDALFAVNVRGTFLVSQVVARAMAAASLGGAIVNISSVAGSEATEENVAYAATKGAVGALTRGFAVSLAPHRIRVNAVAPGPIATPMGLSAAADPGYQQRMLARVLAKRFATPEDVAGAIAFLLSDDADYVTGHTLNVDGGVLAHR</sequence>
<dbReference type="SUPFAM" id="SSF51735">
    <property type="entry name" value="NAD(P)-binding Rossmann-fold domains"/>
    <property type="match status" value="1"/>
</dbReference>
<protein>
    <submittedName>
        <fullName evidence="4">SDR family NAD(P)-dependent oxidoreductase</fullName>
        <ecNumber evidence="4">1.1.1.-</ecNumber>
    </submittedName>
</protein>
<dbReference type="PANTHER" id="PTHR42760">
    <property type="entry name" value="SHORT-CHAIN DEHYDROGENASES/REDUCTASES FAMILY MEMBER"/>
    <property type="match status" value="1"/>
</dbReference>
<dbReference type="SMART" id="SM00822">
    <property type="entry name" value="PKS_KR"/>
    <property type="match status" value="1"/>
</dbReference>
<proteinExistence type="inferred from homology"/>
<dbReference type="RefSeq" id="WP_386740324.1">
    <property type="nucleotide sequence ID" value="NZ_JBHSMG010000002.1"/>
</dbReference>
<dbReference type="Gene3D" id="3.40.50.720">
    <property type="entry name" value="NAD(P)-binding Rossmann-like Domain"/>
    <property type="match status" value="1"/>
</dbReference>
<dbReference type="EC" id="1.1.1.-" evidence="4"/>
<name>A0ABW0NRD1_9MICO</name>
<dbReference type="InterPro" id="IPR057326">
    <property type="entry name" value="KR_dom"/>
</dbReference>
<evidence type="ECO:0000313" key="5">
    <source>
        <dbReference type="Proteomes" id="UP001596039"/>
    </source>
</evidence>
<dbReference type="Proteomes" id="UP001596039">
    <property type="component" value="Unassembled WGS sequence"/>
</dbReference>
<evidence type="ECO:0000256" key="2">
    <source>
        <dbReference type="ARBA" id="ARBA00023002"/>
    </source>
</evidence>
<dbReference type="InterPro" id="IPR002347">
    <property type="entry name" value="SDR_fam"/>
</dbReference>
<dbReference type="Pfam" id="PF13561">
    <property type="entry name" value="adh_short_C2"/>
    <property type="match status" value="1"/>
</dbReference>
<dbReference type="CDD" id="cd05233">
    <property type="entry name" value="SDR_c"/>
    <property type="match status" value="1"/>
</dbReference>
<keyword evidence="2 4" id="KW-0560">Oxidoreductase</keyword>
<gene>
    <name evidence="4" type="ORF">ACFPJ4_10345</name>
</gene>
<accession>A0ABW0NRD1</accession>
<comment type="similarity">
    <text evidence="1">Belongs to the short-chain dehydrogenases/reductases (SDR) family.</text>
</comment>
<evidence type="ECO:0000259" key="3">
    <source>
        <dbReference type="SMART" id="SM00822"/>
    </source>
</evidence>
<dbReference type="EMBL" id="JBHSMG010000002">
    <property type="protein sequence ID" value="MFC5502635.1"/>
    <property type="molecule type" value="Genomic_DNA"/>
</dbReference>
<dbReference type="InterPro" id="IPR036291">
    <property type="entry name" value="NAD(P)-bd_dom_sf"/>
</dbReference>
<dbReference type="GO" id="GO:0016491">
    <property type="term" value="F:oxidoreductase activity"/>
    <property type="evidence" value="ECO:0007669"/>
    <property type="project" value="UniProtKB-KW"/>
</dbReference>
<dbReference type="NCBIfam" id="NF005559">
    <property type="entry name" value="PRK07231.1"/>
    <property type="match status" value="1"/>
</dbReference>
<comment type="caution">
    <text evidence="4">The sequence shown here is derived from an EMBL/GenBank/DDBJ whole genome shotgun (WGS) entry which is preliminary data.</text>
</comment>
<evidence type="ECO:0000313" key="4">
    <source>
        <dbReference type="EMBL" id="MFC5502635.1"/>
    </source>
</evidence>
<evidence type="ECO:0000256" key="1">
    <source>
        <dbReference type="ARBA" id="ARBA00006484"/>
    </source>
</evidence>
<dbReference type="PROSITE" id="PS00061">
    <property type="entry name" value="ADH_SHORT"/>
    <property type="match status" value="1"/>
</dbReference>
<feature type="domain" description="Ketoreductase" evidence="3">
    <location>
        <begin position="6"/>
        <end position="187"/>
    </location>
</feature>
<dbReference type="InterPro" id="IPR020904">
    <property type="entry name" value="Sc_DH/Rdtase_CS"/>
</dbReference>